<dbReference type="GeneID" id="83055282"/>
<evidence type="ECO:0000256" key="4">
    <source>
        <dbReference type="ARBA" id="ARBA00022694"/>
    </source>
</evidence>
<evidence type="ECO:0000256" key="5">
    <source>
        <dbReference type="ARBA" id="ARBA00022741"/>
    </source>
</evidence>
<protein>
    <recommendedName>
        <fullName evidence="8">tRNA(Ile)-lysidine synthase</fullName>
        <ecNumber evidence="8">6.3.4.19</ecNumber>
    </recommendedName>
    <alternativeName>
        <fullName evidence="8">tRNA(Ile)-2-lysyl-cytidine synthase</fullName>
    </alternativeName>
    <alternativeName>
        <fullName evidence="8">tRNA(Ile)-lysidine synthetase</fullName>
    </alternativeName>
</protein>
<comment type="caution">
    <text evidence="10">The sequence shown here is derived from an EMBL/GenBank/DDBJ whole genome shotgun (WGS) entry which is preliminary data.</text>
</comment>
<evidence type="ECO:0000259" key="9">
    <source>
        <dbReference type="SMART" id="SM00977"/>
    </source>
</evidence>
<dbReference type="SMART" id="SM00977">
    <property type="entry name" value="TilS_C"/>
    <property type="match status" value="1"/>
</dbReference>
<dbReference type="Gene3D" id="3.40.50.620">
    <property type="entry name" value="HUPs"/>
    <property type="match status" value="1"/>
</dbReference>
<dbReference type="GO" id="GO:0005524">
    <property type="term" value="F:ATP binding"/>
    <property type="evidence" value="ECO:0007669"/>
    <property type="project" value="UniProtKB-UniRule"/>
</dbReference>
<dbReference type="Proteomes" id="UP000434554">
    <property type="component" value="Unassembled WGS sequence"/>
</dbReference>
<feature type="domain" description="Lysidine-tRNA(Ile) synthetase C-terminal" evidence="9">
    <location>
        <begin position="392"/>
        <end position="457"/>
    </location>
</feature>
<comment type="catalytic activity">
    <reaction evidence="7 8">
        <text>cytidine(34) in tRNA(Ile2) + L-lysine + ATP = lysidine(34) in tRNA(Ile2) + AMP + diphosphate + H(+)</text>
        <dbReference type="Rhea" id="RHEA:43744"/>
        <dbReference type="Rhea" id="RHEA-COMP:10625"/>
        <dbReference type="Rhea" id="RHEA-COMP:10670"/>
        <dbReference type="ChEBI" id="CHEBI:15378"/>
        <dbReference type="ChEBI" id="CHEBI:30616"/>
        <dbReference type="ChEBI" id="CHEBI:32551"/>
        <dbReference type="ChEBI" id="CHEBI:33019"/>
        <dbReference type="ChEBI" id="CHEBI:82748"/>
        <dbReference type="ChEBI" id="CHEBI:83665"/>
        <dbReference type="ChEBI" id="CHEBI:456215"/>
        <dbReference type="EC" id="6.3.4.19"/>
    </reaction>
</comment>
<dbReference type="InterPro" id="IPR014729">
    <property type="entry name" value="Rossmann-like_a/b/a_fold"/>
</dbReference>
<dbReference type="NCBIfam" id="TIGR02432">
    <property type="entry name" value="lysidine_TilS_N"/>
    <property type="match status" value="1"/>
</dbReference>
<comment type="similarity">
    <text evidence="8">Belongs to the tRNA(Ile)-lysidine synthase family.</text>
</comment>
<evidence type="ECO:0000256" key="8">
    <source>
        <dbReference type="HAMAP-Rule" id="MF_01161"/>
    </source>
</evidence>
<dbReference type="PANTHER" id="PTHR43033">
    <property type="entry name" value="TRNA(ILE)-LYSIDINE SYNTHASE-RELATED"/>
    <property type="match status" value="1"/>
</dbReference>
<dbReference type="GO" id="GO:0005737">
    <property type="term" value="C:cytoplasm"/>
    <property type="evidence" value="ECO:0007669"/>
    <property type="project" value="UniProtKB-SubCell"/>
</dbReference>
<evidence type="ECO:0000256" key="6">
    <source>
        <dbReference type="ARBA" id="ARBA00022840"/>
    </source>
</evidence>
<evidence type="ECO:0000256" key="7">
    <source>
        <dbReference type="ARBA" id="ARBA00048539"/>
    </source>
</evidence>
<dbReference type="NCBIfam" id="TIGR02433">
    <property type="entry name" value="lysidine_TilS_C"/>
    <property type="match status" value="1"/>
</dbReference>
<accession>A0A833C9Y7</accession>
<feature type="binding site" evidence="8">
    <location>
        <begin position="42"/>
        <end position="47"/>
    </location>
    <ligand>
        <name>ATP</name>
        <dbReference type="ChEBI" id="CHEBI:30616"/>
    </ligand>
</feature>
<comment type="subcellular location">
    <subcellularLocation>
        <location evidence="1 8">Cytoplasm</location>
    </subcellularLocation>
</comment>
<dbReference type="EMBL" id="WBKH01000009">
    <property type="protein sequence ID" value="KAB1477333.1"/>
    <property type="molecule type" value="Genomic_DNA"/>
</dbReference>
<dbReference type="InterPro" id="IPR012796">
    <property type="entry name" value="Lysidine-tRNA-synth_C"/>
</dbReference>
<organism evidence="10 11">
    <name type="scientific">Veillonella seminalis</name>
    <dbReference type="NCBI Taxonomy" id="1502943"/>
    <lineage>
        <taxon>Bacteria</taxon>
        <taxon>Bacillati</taxon>
        <taxon>Bacillota</taxon>
        <taxon>Negativicutes</taxon>
        <taxon>Veillonellales</taxon>
        <taxon>Veillonellaceae</taxon>
        <taxon>Veillonella</taxon>
    </lineage>
</organism>
<proteinExistence type="inferred from homology"/>
<dbReference type="RefSeq" id="WP_127007960.1">
    <property type="nucleotide sequence ID" value="NZ_CAUBPY010000004.1"/>
</dbReference>
<dbReference type="Pfam" id="PF11734">
    <property type="entry name" value="TilS_C"/>
    <property type="match status" value="1"/>
</dbReference>
<reference evidence="10 11" key="1">
    <citation type="submission" date="2019-09" db="EMBL/GenBank/DDBJ databases">
        <title>Draft genome sequence of 3 type strains from the CCUG.</title>
        <authorList>
            <person name="Pineiro-Iglesias B."/>
            <person name="Tunovic T."/>
            <person name="Unosson C."/>
            <person name="Inganas E."/>
            <person name="Ohlen M."/>
            <person name="Cardew S."/>
            <person name="Jensie-Markopoulos S."/>
            <person name="Salva-Serra F."/>
            <person name="Jaen-Luchoro D."/>
            <person name="Karlsson R."/>
            <person name="Svensson-Stadler L."/>
            <person name="Chun J."/>
            <person name="Moore E."/>
        </authorList>
    </citation>
    <scope>NUCLEOTIDE SEQUENCE [LARGE SCALE GENOMIC DNA]</scope>
    <source>
        <strain evidence="10 11">CCUG 65427</strain>
    </source>
</reference>
<dbReference type="PANTHER" id="PTHR43033:SF1">
    <property type="entry name" value="TRNA(ILE)-LYSIDINE SYNTHASE-RELATED"/>
    <property type="match status" value="1"/>
</dbReference>
<evidence type="ECO:0000256" key="3">
    <source>
        <dbReference type="ARBA" id="ARBA00022598"/>
    </source>
</evidence>
<evidence type="ECO:0000256" key="1">
    <source>
        <dbReference type="ARBA" id="ARBA00004496"/>
    </source>
</evidence>
<gene>
    <name evidence="8 10" type="primary">tilS</name>
    <name evidence="10" type="ORF">F8R14_08515</name>
</gene>
<dbReference type="AlphaFoldDB" id="A0A833C9Y7"/>
<comment type="function">
    <text evidence="8">Ligates lysine onto the cytidine present at position 34 of the AUA codon-specific tRNA(Ile) that contains the anticodon CAU, in an ATP-dependent manner. Cytidine is converted to lysidine, thus changing the amino acid specificity of the tRNA from methionine to isoleucine.</text>
</comment>
<keyword evidence="6 8" id="KW-0067">ATP-binding</keyword>
<comment type="domain">
    <text evidence="8">The N-terminal region contains the highly conserved SGGXDS motif, predicted to be a P-loop motif involved in ATP binding.</text>
</comment>
<keyword evidence="5 8" id="KW-0547">Nucleotide-binding</keyword>
<keyword evidence="3 8" id="KW-0436">Ligase</keyword>
<keyword evidence="2 8" id="KW-0963">Cytoplasm</keyword>
<sequence length="473" mass="53287">MAMTGSNNTDGKFKSVFEAKVAAFEKKRGMVPGGSKVLVACSGGPDSMALLHWLITNKGLETESALSIGVACVDHSLRPESKAELRMVKQYAADYGLAFYPLVIDAGVEAKASGESVETVSRRLRYEFFRKICRSEGYEYIVTAHHENDQAETILAHLIRGSGTAGLQGMQVLAGDIWRPFLGVTKNDILGYVKESGLPFALDATNDEPIYMRNRLRLEVLPLLQQFNPNIVAVLARLGEHVSADETYLTAETERRFNELCSVFKKAADGTPYLELKRHEVASLPDALFYRLWRYIFGLFDTGNTFSSAHVEELRQVIKGQKRKLFMCSQVKVAAQYDIIQIGRLVVTDLITHRFQVTGLRALSWSGPAEEPMPLQTGENLLIPRYLAPKGPVIRHRQPGDRIVLRRRDGRIWGHKKLKDWLIDCKVATEERDALWFVCGDKVVFQTVKPKTTTIVWDEQTTEYWACSIEEEK</sequence>
<dbReference type="SUPFAM" id="SSF52402">
    <property type="entry name" value="Adenine nucleotide alpha hydrolases-like"/>
    <property type="match status" value="1"/>
</dbReference>
<dbReference type="SUPFAM" id="SSF82829">
    <property type="entry name" value="MesJ substrate recognition domain-like"/>
    <property type="match status" value="1"/>
</dbReference>
<dbReference type="InterPro" id="IPR012094">
    <property type="entry name" value="tRNA_Ile_lys_synt"/>
</dbReference>
<dbReference type="Gene3D" id="1.20.59.20">
    <property type="match status" value="1"/>
</dbReference>
<name>A0A833C9Y7_9FIRM</name>
<evidence type="ECO:0000313" key="10">
    <source>
        <dbReference type="EMBL" id="KAB1477333.1"/>
    </source>
</evidence>
<dbReference type="InterPro" id="IPR011063">
    <property type="entry name" value="TilS/TtcA_N"/>
</dbReference>
<dbReference type="HAMAP" id="MF_01161">
    <property type="entry name" value="tRNA_Ile_lys_synt"/>
    <property type="match status" value="1"/>
</dbReference>
<dbReference type="EC" id="6.3.4.19" evidence="8"/>
<dbReference type="Pfam" id="PF01171">
    <property type="entry name" value="ATP_bind_3"/>
    <property type="match status" value="1"/>
</dbReference>
<keyword evidence="4 8" id="KW-0819">tRNA processing</keyword>
<dbReference type="GO" id="GO:0006400">
    <property type="term" value="P:tRNA modification"/>
    <property type="evidence" value="ECO:0007669"/>
    <property type="project" value="UniProtKB-UniRule"/>
</dbReference>
<dbReference type="SUPFAM" id="SSF56037">
    <property type="entry name" value="PheT/TilS domain"/>
    <property type="match status" value="1"/>
</dbReference>
<evidence type="ECO:0000313" key="11">
    <source>
        <dbReference type="Proteomes" id="UP000434554"/>
    </source>
</evidence>
<dbReference type="InterPro" id="IPR012795">
    <property type="entry name" value="tRNA_Ile_lys_synt_N"/>
</dbReference>
<evidence type="ECO:0000256" key="2">
    <source>
        <dbReference type="ARBA" id="ARBA00022490"/>
    </source>
</evidence>
<dbReference type="CDD" id="cd01992">
    <property type="entry name" value="TilS_N"/>
    <property type="match status" value="1"/>
</dbReference>
<dbReference type="GO" id="GO:0032267">
    <property type="term" value="F:tRNA(Ile)-lysidine synthase activity"/>
    <property type="evidence" value="ECO:0007669"/>
    <property type="project" value="UniProtKB-EC"/>
</dbReference>